<gene>
    <name evidence="2" type="ORF">BC936DRAFT_145832</name>
</gene>
<feature type="non-terminal residue" evidence="2">
    <location>
        <position position="286"/>
    </location>
</feature>
<feature type="transmembrane region" description="Helical" evidence="1">
    <location>
        <begin position="12"/>
        <end position="31"/>
    </location>
</feature>
<keyword evidence="3" id="KW-1185">Reference proteome</keyword>
<proteinExistence type="predicted"/>
<keyword evidence="1" id="KW-1133">Transmembrane helix</keyword>
<accession>A0A433D920</accession>
<name>A0A433D920_9FUNG</name>
<dbReference type="AlphaFoldDB" id="A0A433D920"/>
<keyword evidence="1" id="KW-0472">Membrane</keyword>
<comment type="caution">
    <text evidence="2">The sequence shown here is derived from an EMBL/GenBank/DDBJ whole genome shotgun (WGS) entry which is preliminary data.</text>
</comment>
<dbReference type="OrthoDB" id="2403385at2759"/>
<dbReference type="EMBL" id="RBNI01004646">
    <property type="protein sequence ID" value="RUP47349.1"/>
    <property type="molecule type" value="Genomic_DNA"/>
</dbReference>
<keyword evidence="1" id="KW-0812">Transmembrane</keyword>
<reference evidence="2 3" key="1">
    <citation type="journal article" date="2018" name="New Phytol.">
        <title>Phylogenomics of Endogonaceae and evolution of mycorrhizas within Mucoromycota.</title>
        <authorList>
            <person name="Chang Y."/>
            <person name="Desiro A."/>
            <person name="Na H."/>
            <person name="Sandor L."/>
            <person name="Lipzen A."/>
            <person name="Clum A."/>
            <person name="Barry K."/>
            <person name="Grigoriev I.V."/>
            <person name="Martin F.M."/>
            <person name="Stajich J.E."/>
            <person name="Smith M.E."/>
            <person name="Bonito G."/>
            <person name="Spatafora J.W."/>
        </authorList>
    </citation>
    <scope>NUCLEOTIDE SEQUENCE [LARGE SCALE GENOMIC DNA]</scope>
    <source>
        <strain evidence="2 3">GMNB39</strain>
    </source>
</reference>
<evidence type="ECO:0000313" key="3">
    <source>
        <dbReference type="Proteomes" id="UP000268093"/>
    </source>
</evidence>
<protein>
    <submittedName>
        <fullName evidence="2">Uncharacterized protein</fullName>
    </submittedName>
</protein>
<organism evidence="2 3">
    <name type="scientific">Jimgerdemannia flammicorona</name>
    <dbReference type="NCBI Taxonomy" id="994334"/>
    <lineage>
        <taxon>Eukaryota</taxon>
        <taxon>Fungi</taxon>
        <taxon>Fungi incertae sedis</taxon>
        <taxon>Mucoromycota</taxon>
        <taxon>Mucoromycotina</taxon>
        <taxon>Endogonomycetes</taxon>
        <taxon>Endogonales</taxon>
        <taxon>Endogonaceae</taxon>
        <taxon>Jimgerdemannia</taxon>
    </lineage>
</organism>
<evidence type="ECO:0000256" key="1">
    <source>
        <dbReference type="SAM" id="Phobius"/>
    </source>
</evidence>
<sequence>MRKIQTGMVCKSVYIGIALYTVITLAFTSILNGTHSENLLPYQTQTAKLSINEKLVKVGHGIAHYQIIFLPERGLYDEIKEQFSDQEWQALESSWSEAEEKIIQQLPSIVNDNIESLLEEYAQATADATTGFHVQLGSVVSAVRKSYAMTTFPYLFAREWPVQWTQQIYTSFLIYYQTPINVLHDASASEYEYRDLVINPLWRDVFFDVNHIIRMRTGEVENLDRKFQRNLSKFPNERRAIGWLHDAILVMKVASVDVQVGFGEVVGNACELNDGKMCEDRTKILK</sequence>
<evidence type="ECO:0000313" key="2">
    <source>
        <dbReference type="EMBL" id="RUP47349.1"/>
    </source>
</evidence>
<dbReference type="Proteomes" id="UP000268093">
    <property type="component" value="Unassembled WGS sequence"/>
</dbReference>